<feature type="compositionally biased region" description="Basic and acidic residues" evidence="1">
    <location>
        <begin position="15"/>
        <end position="24"/>
    </location>
</feature>
<keyword evidence="3" id="KW-1185">Reference proteome</keyword>
<evidence type="ECO:0000256" key="1">
    <source>
        <dbReference type="SAM" id="MobiDB-lite"/>
    </source>
</evidence>
<evidence type="ECO:0000313" key="2">
    <source>
        <dbReference type="EMBL" id="KAH9323818.1"/>
    </source>
</evidence>
<proteinExistence type="predicted"/>
<accession>A0AA38GL90</accession>
<feature type="non-terminal residue" evidence="2">
    <location>
        <position position="101"/>
    </location>
</feature>
<organism evidence="2 3">
    <name type="scientific">Taxus chinensis</name>
    <name type="common">Chinese yew</name>
    <name type="synonym">Taxus wallichiana var. chinensis</name>
    <dbReference type="NCBI Taxonomy" id="29808"/>
    <lineage>
        <taxon>Eukaryota</taxon>
        <taxon>Viridiplantae</taxon>
        <taxon>Streptophyta</taxon>
        <taxon>Embryophyta</taxon>
        <taxon>Tracheophyta</taxon>
        <taxon>Spermatophyta</taxon>
        <taxon>Pinopsida</taxon>
        <taxon>Pinidae</taxon>
        <taxon>Conifers II</taxon>
        <taxon>Cupressales</taxon>
        <taxon>Taxaceae</taxon>
        <taxon>Taxus</taxon>
    </lineage>
</organism>
<dbReference type="AlphaFoldDB" id="A0AA38GL90"/>
<feature type="region of interest" description="Disordered" evidence="1">
    <location>
        <begin position="15"/>
        <end position="35"/>
    </location>
</feature>
<sequence length="101" mass="11214">MHKCILGHLGRKRCEGRGSGESARKWNNSHENFGTLGMKTRETRDSGVSAEKVTMSPKKFGTFGTQVREVRGLGVLVSKMEQLAELTLGHLEHESAKYAVR</sequence>
<protein>
    <submittedName>
        <fullName evidence="2">Uncharacterized protein</fullName>
    </submittedName>
</protein>
<evidence type="ECO:0000313" key="3">
    <source>
        <dbReference type="Proteomes" id="UP000824469"/>
    </source>
</evidence>
<comment type="caution">
    <text evidence="2">The sequence shown here is derived from an EMBL/GenBank/DDBJ whole genome shotgun (WGS) entry which is preliminary data.</text>
</comment>
<dbReference type="Proteomes" id="UP000824469">
    <property type="component" value="Unassembled WGS sequence"/>
</dbReference>
<dbReference type="EMBL" id="JAHRHJ020000003">
    <property type="protein sequence ID" value="KAH9323818.1"/>
    <property type="molecule type" value="Genomic_DNA"/>
</dbReference>
<reference evidence="2 3" key="1">
    <citation type="journal article" date="2021" name="Nat. Plants">
        <title>The Taxus genome provides insights into paclitaxel biosynthesis.</title>
        <authorList>
            <person name="Xiong X."/>
            <person name="Gou J."/>
            <person name="Liao Q."/>
            <person name="Li Y."/>
            <person name="Zhou Q."/>
            <person name="Bi G."/>
            <person name="Li C."/>
            <person name="Du R."/>
            <person name="Wang X."/>
            <person name="Sun T."/>
            <person name="Guo L."/>
            <person name="Liang H."/>
            <person name="Lu P."/>
            <person name="Wu Y."/>
            <person name="Zhang Z."/>
            <person name="Ro D.K."/>
            <person name="Shang Y."/>
            <person name="Huang S."/>
            <person name="Yan J."/>
        </authorList>
    </citation>
    <scope>NUCLEOTIDE SEQUENCE [LARGE SCALE GENOMIC DNA]</scope>
    <source>
        <strain evidence="2">Ta-2019</strain>
    </source>
</reference>
<gene>
    <name evidence="2" type="ORF">KI387_018457</name>
</gene>
<name>A0AA38GL90_TAXCH</name>